<evidence type="ECO:0000256" key="2">
    <source>
        <dbReference type="ARBA" id="ARBA00022741"/>
    </source>
</evidence>
<evidence type="ECO:0000313" key="7">
    <source>
        <dbReference type="Proteomes" id="UP000593601"/>
    </source>
</evidence>
<gene>
    <name evidence="6" type="ORF">INP51_03865</name>
</gene>
<dbReference type="PANTHER" id="PTHR43585:SF2">
    <property type="entry name" value="ATP-GRASP ENZYME FSQD"/>
    <property type="match status" value="1"/>
</dbReference>
<dbReference type="PROSITE" id="PS50975">
    <property type="entry name" value="ATP_GRASP"/>
    <property type="match status" value="1"/>
</dbReference>
<evidence type="ECO:0000256" key="3">
    <source>
        <dbReference type="ARBA" id="ARBA00022840"/>
    </source>
</evidence>
<name>A0A7M2RKK0_9FIRM</name>
<keyword evidence="3 4" id="KW-0067">ATP-binding</keyword>
<dbReference type="InterPro" id="IPR011761">
    <property type="entry name" value="ATP-grasp"/>
</dbReference>
<dbReference type="InterPro" id="IPR016185">
    <property type="entry name" value="PreATP-grasp_dom_sf"/>
</dbReference>
<dbReference type="KEGG" id="bliq:INP51_03865"/>
<accession>A0A7M2RKK0</accession>
<evidence type="ECO:0000256" key="1">
    <source>
        <dbReference type="ARBA" id="ARBA00022598"/>
    </source>
</evidence>
<evidence type="ECO:0000256" key="4">
    <source>
        <dbReference type="PROSITE-ProRule" id="PRU00409"/>
    </source>
</evidence>
<dbReference type="Proteomes" id="UP000593601">
    <property type="component" value="Chromosome"/>
</dbReference>
<dbReference type="Pfam" id="PF02655">
    <property type="entry name" value="ATP-grasp_3"/>
    <property type="match status" value="1"/>
</dbReference>
<proteinExistence type="predicted"/>
<dbReference type="Gene3D" id="3.30.1490.20">
    <property type="entry name" value="ATP-grasp fold, A domain"/>
    <property type="match status" value="1"/>
</dbReference>
<sequence>MKKVLLLGGNYFQQTATIAAKELGYYVISVDYLPDNPAHKYADEYHNISTIDKEAVLALAREKQIDGIVSYASDVSAPTAAYVAEKMGLPTNPYESVMTLTHKDRFRAFMREHGFRMPRGDSFADESKALDFFKKLSKPVMVKPVDSSGSKGVTKIFTDEEFHDAYEEALSYSIIKQVIIEEFISKKGYQIDGDGFIVDGKIAFFGVMDQHHDIECSLYTPVGLSCPSKQKQKYQDEAKEQIQKIFDLLDMKMGEFNFEYIIGEDDQVYILEIGPRSGGNLIPDTIKVAREVDLASYVIKSAVGDDCSDLSERPIHSCTSSYIVHATKDGIFKKIEIDETLEEQIERQEIFVKPGDPVKKFKNAGYGIGAMIITFRNVEEMCERIDHMNDYIKVIVE</sequence>
<dbReference type="InterPro" id="IPR013815">
    <property type="entry name" value="ATP_grasp_subdomain_1"/>
</dbReference>
<keyword evidence="7" id="KW-1185">Reference proteome</keyword>
<dbReference type="GO" id="GO:0005524">
    <property type="term" value="F:ATP binding"/>
    <property type="evidence" value="ECO:0007669"/>
    <property type="project" value="UniProtKB-UniRule"/>
</dbReference>
<dbReference type="GO" id="GO:0046872">
    <property type="term" value="F:metal ion binding"/>
    <property type="evidence" value="ECO:0007669"/>
    <property type="project" value="InterPro"/>
</dbReference>
<dbReference type="PANTHER" id="PTHR43585">
    <property type="entry name" value="FUMIPYRROLE BIOSYNTHESIS PROTEIN C"/>
    <property type="match status" value="1"/>
</dbReference>
<dbReference type="InterPro" id="IPR003806">
    <property type="entry name" value="ATP-grasp_PylC-type"/>
</dbReference>
<dbReference type="GO" id="GO:0016874">
    <property type="term" value="F:ligase activity"/>
    <property type="evidence" value="ECO:0007669"/>
    <property type="project" value="UniProtKB-KW"/>
</dbReference>
<dbReference type="Gene3D" id="3.30.470.20">
    <property type="entry name" value="ATP-grasp fold, B domain"/>
    <property type="match status" value="1"/>
</dbReference>
<protein>
    <submittedName>
        <fullName evidence="6">ATP-grasp domain-containing protein</fullName>
    </submittedName>
</protein>
<organism evidence="6 7">
    <name type="scientific">Blautia liquoris</name>
    <dbReference type="NCBI Taxonomy" id="2779518"/>
    <lineage>
        <taxon>Bacteria</taxon>
        <taxon>Bacillati</taxon>
        <taxon>Bacillota</taxon>
        <taxon>Clostridia</taxon>
        <taxon>Lachnospirales</taxon>
        <taxon>Lachnospiraceae</taxon>
        <taxon>Blautia</taxon>
    </lineage>
</organism>
<evidence type="ECO:0000313" key="6">
    <source>
        <dbReference type="EMBL" id="QOV20097.1"/>
    </source>
</evidence>
<dbReference type="SUPFAM" id="SSF56059">
    <property type="entry name" value="Glutathione synthetase ATP-binding domain-like"/>
    <property type="match status" value="1"/>
</dbReference>
<dbReference type="SUPFAM" id="SSF52440">
    <property type="entry name" value="PreATP-grasp domain"/>
    <property type="match status" value="1"/>
</dbReference>
<feature type="domain" description="ATP-grasp" evidence="5">
    <location>
        <begin position="107"/>
        <end position="303"/>
    </location>
</feature>
<dbReference type="RefSeq" id="WP_193736417.1">
    <property type="nucleotide sequence ID" value="NZ_CP063304.1"/>
</dbReference>
<evidence type="ECO:0000259" key="5">
    <source>
        <dbReference type="PROSITE" id="PS50975"/>
    </source>
</evidence>
<dbReference type="EMBL" id="CP063304">
    <property type="protein sequence ID" value="QOV20097.1"/>
    <property type="molecule type" value="Genomic_DNA"/>
</dbReference>
<dbReference type="InterPro" id="IPR052032">
    <property type="entry name" value="ATP-dep_AA_Ligase"/>
</dbReference>
<keyword evidence="1" id="KW-0436">Ligase</keyword>
<reference evidence="6 7" key="1">
    <citation type="submission" date="2020-10" db="EMBL/GenBank/DDBJ databases">
        <title>Blautia liquoris sp.nov., isolated from the mud in a fermentation cellar used for the production of Chinese strong-flavoured liquor.</title>
        <authorList>
            <person name="Lu L."/>
        </authorList>
    </citation>
    <scope>NUCLEOTIDE SEQUENCE [LARGE SCALE GENOMIC DNA]</scope>
    <source>
        <strain evidence="6 7">LZLJ-3</strain>
    </source>
</reference>
<dbReference type="Gene3D" id="3.40.50.20">
    <property type="match status" value="1"/>
</dbReference>
<keyword evidence="2 4" id="KW-0547">Nucleotide-binding</keyword>
<dbReference type="AlphaFoldDB" id="A0A7M2RKK0"/>